<dbReference type="Pfam" id="PF04073">
    <property type="entry name" value="tRNA_edit"/>
    <property type="match status" value="1"/>
</dbReference>
<dbReference type="SUPFAM" id="SSF55826">
    <property type="entry name" value="YbaK/ProRS associated domain"/>
    <property type="match status" value="1"/>
</dbReference>
<accession>A0A431UTB4</accession>
<dbReference type="Gene3D" id="3.90.960.10">
    <property type="entry name" value="YbaK/aminoacyl-tRNA synthetase-associated domain"/>
    <property type="match status" value="1"/>
</dbReference>
<dbReference type="PANTHER" id="PTHR30411:SF1">
    <property type="entry name" value="CYTOPLASMIC PROTEIN"/>
    <property type="match status" value="1"/>
</dbReference>
<sequence length="173" mass="19199">MSLQSVREHFKKFNREQDILEYNQISATVEQAANALNVIPAKIAKTLSFKNNDGEAFLVVTAGDAKIDNKKFREQFEIKAKMLNADEVVEHTGHVVGGVCPFGLAKALKVYLDISMKRFATVFPACGSVNSAIELTCEELEQYSAAVQWVDVSKDWNENLTEPNSSKDNIVAN</sequence>
<dbReference type="PANTHER" id="PTHR30411">
    <property type="entry name" value="CYTOPLASMIC PROTEIN"/>
    <property type="match status" value="1"/>
</dbReference>
<dbReference type="GO" id="GO:0002161">
    <property type="term" value="F:aminoacyl-tRNA deacylase activity"/>
    <property type="evidence" value="ECO:0007669"/>
    <property type="project" value="InterPro"/>
</dbReference>
<evidence type="ECO:0000313" key="3">
    <source>
        <dbReference type="Proteomes" id="UP000276349"/>
    </source>
</evidence>
<name>A0A431UTB4_9BACI</name>
<dbReference type="OrthoDB" id="9798760at2"/>
<evidence type="ECO:0000313" key="2">
    <source>
        <dbReference type="EMBL" id="RTQ92795.1"/>
    </source>
</evidence>
<dbReference type="RefSeq" id="WP_126294492.1">
    <property type="nucleotide sequence ID" value="NZ_CP185866.1"/>
</dbReference>
<evidence type="ECO:0000259" key="1">
    <source>
        <dbReference type="Pfam" id="PF04073"/>
    </source>
</evidence>
<comment type="caution">
    <text evidence="2">The sequence shown here is derived from an EMBL/GenBank/DDBJ whole genome shotgun (WGS) entry which is preliminary data.</text>
</comment>
<dbReference type="InterPro" id="IPR036754">
    <property type="entry name" value="YbaK/aa-tRNA-synt-asso_dom_sf"/>
</dbReference>
<dbReference type="CDD" id="cd04333">
    <property type="entry name" value="ProX_deacylase"/>
    <property type="match status" value="1"/>
</dbReference>
<gene>
    <name evidence="2" type="ORF">EKG35_10935</name>
</gene>
<feature type="domain" description="YbaK/aminoacyl-tRNA synthetase-associated" evidence="1">
    <location>
        <begin position="27"/>
        <end position="141"/>
    </location>
</feature>
<protein>
    <submittedName>
        <fullName evidence="2">YbaK/EbsC family protein</fullName>
    </submittedName>
</protein>
<dbReference type="AlphaFoldDB" id="A0A431UTB4"/>
<reference evidence="2 3" key="1">
    <citation type="submission" date="2018-12" db="EMBL/GenBank/DDBJ databases">
        <authorList>
            <person name="Yu L."/>
        </authorList>
    </citation>
    <scope>NUCLEOTIDE SEQUENCE [LARGE SCALE GENOMIC DNA]</scope>
    <source>
        <strain evidence="2 3">S5H2222</strain>
    </source>
</reference>
<dbReference type="Proteomes" id="UP000276349">
    <property type="component" value="Unassembled WGS sequence"/>
</dbReference>
<dbReference type="EMBL" id="RXNR01000027">
    <property type="protein sequence ID" value="RTQ92795.1"/>
    <property type="molecule type" value="Genomic_DNA"/>
</dbReference>
<proteinExistence type="predicted"/>
<organism evidence="2 3">
    <name type="scientific">Lysinibacillus telephonicus</name>
    <dbReference type="NCBI Taxonomy" id="1714840"/>
    <lineage>
        <taxon>Bacteria</taxon>
        <taxon>Bacillati</taxon>
        <taxon>Bacillota</taxon>
        <taxon>Bacilli</taxon>
        <taxon>Bacillales</taxon>
        <taxon>Bacillaceae</taxon>
        <taxon>Lysinibacillus</taxon>
    </lineage>
</organism>
<keyword evidence="3" id="KW-1185">Reference proteome</keyword>
<dbReference type="InterPro" id="IPR007214">
    <property type="entry name" value="YbaK/aa-tRNA-synth-assoc-dom"/>
</dbReference>